<feature type="compositionally biased region" description="Low complexity" evidence="1">
    <location>
        <begin position="26"/>
        <end position="44"/>
    </location>
</feature>
<keyword evidence="2" id="KW-0732">Signal</keyword>
<feature type="compositionally biased region" description="Basic and acidic residues" evidence="1">
    <location>
        <begin position="45"/>
        <end position="73"/>
    </location>
</feature>
<gene>
    <name evidence="3" type="ORF">I6G47_29280</name>
    <name evidence="4" type="ORF">SAMN05421547_102376</name>
</gene>
<dbReference type="EMBL" id="CP065748">
    <property type="protein sequence ID" value="QPS81014.1"/>
    <property type="molecule type" value="Genomic_DNA"/>
</dbReference>
<dbReference type="Proteomes" id="UP000595064">
    <property type="component" value="Chromosome"/>
</dbReference>
<dbReference type="EMBL" id="FNPE01000002">
    <property type="protein sequence ID" value="SDY07284.1"/>
    <property type="molecule type" value="Genomic_DNA"/>
</dbReference>
<organism evidence="4 5">
    <name type="scientific">Delftia lacustris</name>
    <dbReference type="NCBI Taxonomy" id="558537"/>
    <lineage>
        <taxon>Bacteria</taxon>
        <taxon>Pseudomonadati</taxon>
        <taxon>Pseudomonadota</taxon>
        <taxon>Betaproteobacteria</taxon>
        <taxon>Burkholderiales</taxon>
        <taxon>Comamonadaceae</taxon>
        <taxon>Delftia</taxon>
    </lineage>
</organism>
<dbReference type="Proteomes" id="UP000183417">
    <property type="component" value="Unassembled WGS sequence"/>
</dbReference>
<feature type="compositionally biased region" description="Polar residues" evidence="1">
    <location>
        <begin position="94"/>
        <end position="103"/>
    </location>
</feature>
<dbReference type="RefSeq" id="WP_016451118.1">
    <property type="nucleotide sequence ID" value="NZ_AP025556.1"/>
</dbReference>
<keyword evidence="6" id="KW-1185">Reference proteome</keyword>
<name>A0A1H3GXQ1_9BURK</name>
<evidence type="ECO:0000256" key="2">
    <source>
        <dbReference type="SAM" id="SignalP"/>
    </source>
</evidence>
<evidence type="ECO:0000313" key="6">
    <source>
        <dbReference type="Proteomes" id="UP000595064"/>
    </source>
</evidence>
<evidence type="ECO:0000313" key="4">
    <source>
        <dbReference type="EMBL" id="SDY07284.1"/>
    </source>
</evidence>
<feature type="signal peptide" evidence="2">
    <location>
        <begin position="1"/>
        <end position="19"/>
    </location>
</feature>
<evidence type="ECO:0000313" key="3">
    <source>
        <dbReference type="EMBL" id="QPS81014.1"/>
    </source>
</evidence>
<evidence type="ECO:0008006" key="7">
    <source>
        <dbReference type="Google" id="ProtNLM"/>
    </source>
</evidence>
<dbReference type="AlphaFoldDB" id="A0A1H3GXQ1"/>
<dbReference type="GeneID" id="94690676"/>
<reference evidence="4 5" key="1">
    <citation type="submission" date="2016-10" db="EMBL/GenBank/DDBJ databases">
        <authorList>
            <person name="de Groot N.N."/>
        </authorList>
    </citation>
    <scope>NUCLEOTIDE SEQUENCE [LARGE SCALE GENOMIC DNA]</scope>
    <source>
        <strain evidence="4 5">LMG 24775</strain>
    </source>
</reference>
<evidence type="ECO:0000313" key="5">
    <source>
        <dbReference type="Proteomes" id="UP000183417"/>
    </source>
</evidence>
<feature type="region of interest" description="Disordered" evidence="1">
    <location>
        <begin position="19"/>
        <end position="124"/>
    </location>
</feature>
<evidence type="ECO:0000256" key="1">
    <source>
        <dbReference type="SAM" id="MobiDB-lite"/>
    </source>
</evidence>
<protein>
    <recommendedName>
        <fullName evidence="7">DUF2782 domain-containing protein</fullName>
    </recommendedName>
</protein>
<reference evidence="3 6" key="2">
    <citation type="submission" date="2020-12" db="EMBL/GenBank/DDBJ databases">
        <title>FDA dAtabase for Regulatory Grade micrObial Sequences (FDA-ARGOS): Supporting development and validation of Infectious Disease Dx tests.</title>
        <authorList>
            <person name="Sproer C."/>
            <person name="Gronow S."/>
            <person name="Severitt S."/>
            <person name="Schroder I."/>
            <person name="Tallon L."/>
            <person name="Sadzewicz L."/>
            <person name="Zhao X."/>
            <person name="Boylan J."/>
            <person name="Ott S."/>
            <person name="Bowen H."/>
            <person name="Vavikolanu K."/>
            <person name="Mehta A."/>
            <person name="Aluvathingal J."/>
            <person name="Nadendla S."/>
            <person name="Lowell S."/>
            <person name="Myers T."/>
            <person name="Yan Y."/>
            <person name="Sichtig H."/>
        </authorList>
    </citation>
    <scope>NUCLEOTIDE SEQUENCE [LARGE SCALE GENOMIC DNA]</scope>
    <source>
        <strain evidence="3 6">FDAARGOS_890</strain>
    </source>
</reference>
<proteinExistence type="predicted"/>
<accession>A0A1H3GXQ1</accession>
<feature type="chain" id="PRO_5044558395" description="DUF2782 domain-containing protein" evidence="2">
    <location>
        <begin position="20"/>
        <end position="124"/>
    </location>
</feature>
<dbReference type="KEGG" id="dla:I6G47_29280"/>
<dbReference type="Gene3D" id="2.20.130.30">
    <property type="entry name" value="Protein of unknown function DUF2782"/>
    <property type="match status" value="1"/>
</dbReference>
<sequence>MRAAPLLILLSLAASPVLAQNPTPAPAASTAPAAATAGQTAPDTARPEARDRSNQRVERIHVEDEGSRVDELRVGGQTRSITVQPKVGDMPSYEVQSNDGARSSRNRGDGDGTNGTRVWNLKKF</sequence>